<reference evidence="1" key="1">
    <citation type="journal article" date="2019" name="Microbiol. Resour. Announc.">
        <title>Complete Genome Sequence of Rubrobacter xylanophilus Strain AA3-22, Isolated from Arima Onsen in Japan.</title>
        <authorList>
            <person name="Tomariguchi N."/>
            <person name="Miyazaki K."/>
        </authorList>
    </citation>
    <scope>NUCLEOTIDE SEQUENCE [LARGE SCALE GENOMIC DNA]</scope>
    <source>
        <strain evidence="1">AA3-22</strain>
    </source>
</reference>
<dbReference type="OrthoDB" id="5244374at2"/>
<dbReference type="Proteomes" id="UP000318065">
    <property type="component" value="Chromosome"/>
</dbReference>
<gene>
    <name evidence="1" type="ORF">RxyAA322_23560</name>
</gene>
<organism evidence="1 2">
    <name type="scientific">Rubrobacter xylanophilus</name>
    <dbReference type="NCBI Taxonomy" id="49319"/>
    <lineage>
        <taxon>Bacteria</taxon>
        <taxon>Bacillati</taxon>
        <taxon>Actinomycetota</taxon>
        <taxon>Rubrobacteria</taxon>
        <taxon>Rubrobacterales</taxon>
        <taxon>Rubrobacteraceae</taxon>
        <taxon>Rubrobacter</taxon>
    </lineage>
</organism>
<dbReference type="AlphaFoldDB" id="A0A510HKK8"/>
<evidence type="ECO:0000313" key="2">
    <source>
        <dbReference type="Proteomes" id="UP000318065"/>
    </source>
</evidence>
<evidence type="ECO:0000313" key="1">
    <source>
        <dbReference type="EMBL" id="BBL80502.1"/>
    </source>
</evidence>
<dbReference type="RefSeq" id="WP_143528500.1">
    <property type="nucleotide sequence ID" value="NZ_AP019791.1"/>
</dbReference>
<protein>
    <submittedName>
        <fullName evidence="1">Uncharacterized protein</fullName>
    </submittedName>
</protein>
<name>A0A510HKK8_9ACTN</name>
<accession>A0A510HKK8</accession>
<sequence>MKIRAYSPGRHPILILELPSGELCAAYHETGYDLGRSKPVEEGWVYENAIGRHDFIEVRPPRELEAGELRGYVGRELLSSGRE</sequence>
<keyword evidence="2" id="KW-1185">Reference proteome</keyword>
<proteinExistence type="predicted"/>
<dbReference type="EMBL" id="AP019791">
    <property type="protein sequence ID" value="BBL80502.1"/>
    <property type="molecule type" value="Genomic_DNA"/>
</dbReference>